<gene>
    <name evidence="1" type="ORF">HJG59_016376</name>
</gene>
<comment type="caution">
    <text evidence="1">The sequence shown here is derived from an EMBL/GenBank/DDBJ whole genome shotgun (WGS) entry which is preliminary data.</text>
</comment>
<name>A0A7J8EUD0_MOLMO</name>
<proteinExistence type="predicted"/>
<accession>A0A7J8EUD0</accession>
<dbReference type="Proteomes" id="UP000550707">
    <property type="component" value="Unassembled WGS sequence"/>
</dbReference>
<protein>
    <submittedName>
        <fullName evidence="1">Splicing factor 3b subunit 2</fullName>
    </submittedName>
</protein>
<reference evidence="1 2" key="1">
    <citation type="journal article" date="2020" name="Nature">
        <title>Six reference-quality genomes reveal evolution of bat adaptations.</title>
        <authorList>
            <person name="Jebb D."/>
            <person name="Huang Z."/>
            <person name="Pippel M."/>
            <person name="Hughes G.M."/>
            <person name="Lavrichenko K."/>
            <person name="Devanna P."/>
            <person name="Winkler S."/>
            <person name="Jermiin L.S."/>
            <person name="Skirmuntt E.C."/>
            <person name="Katzourakis A."/>
            <person name="Burkitt-Gray L."/>
            <person name="Ray D.A."/>
            <person name="Sullivan K.A.M."/>
            <person name="Roscito J.G."/>
            <person name="Kirilenko B.M."/>
            <person name="Davalos L.M."/>
            <person name="Corthals A.P."/>
            <person name="Power M.L."/>
            <person name="Jones G."/>
            <person name="Ransome R.D."/>
            <person name="Dechmann D.K.N."/>
            <person name="Locatelli A.G."/>
            <person name="Puechmaille S.J."/>
            <person name="Fedrigo O."/>
            <person name="Jarvis E.D."/>
            <person name="Hiller M."/>
            <person name="Vernes S.C."/>
            <person name="Myers E.W."/>
            <person name="Teeling E.C."/>
        </authorList>
    </citation>
    <scope>NUCLEOTIDE SEQUENCE [LARGE SCALE GENOMIC DNA]</scope>
    <source>
        <strain evidence="1">MMolMol1</strain>
        <tissue evidence="1">Muscle</tissue>
    </source>
</reference>
<organism evidence="1 2">
    <name type="scientific">Molossus molossus</name>
    <name type="common">Pallas' mastiff bat</name>
    <name type="synonym">Vespertilio molossus</name>
    <dbReference type="NCBI Taxonomy" id="27622"/>
    <lineage>
        <taxon>Eukaryota</taxon>
        <taxon>Metazoa</taxon>
        <taxon>Chordata</taxon>
        <taxon>Craniata</taxon>
        <taxon>Vertebrata</taxon>
        <taxon>Euteleostomi</taxon>
        <taxon>Mammalia</taxon>
        <taxon>Eutheria</taxon>
        <taxon>Laurasiatheria</taxon>
        <taxon>Chiroptera</taxon>
        <taxon>Yangochiroptera</taxon>
        <taxon>Molossidae</taxon>
        <taxon>Molossus</taxon>
    </lineage>
</organism>
<evidence type="ECO:0000313" key="2">
    <source>
        <dbReference type="Proteomes" id="UP000550707"/>
    </source>
</evidence>
<evidence type="ECO:0000313" key="1">
    <source>
        <dbReference type="EMBL" id="KAF6439000.1"/>
    </source>
</evidence>
<dbReference type="EMBL" id="JACASF010000013">
    <property type="protein sequence ID" value="KAF6439000.1"/>
    <property type="molecule type" value="Genomic_DNA"/>
</dbReference>
<sequence>MSSWSNRSGQLCYWSKNGSRRLPRWAPQSLGPHKTWARLVFALLWVLELLLQWALLPQFCPWGPQFPGLVVLHRPLEMRTERWTIPLWAPRSPRLWKRSCN</sequence>
<keyword evidence="2" id="KW-1185">Reference proteome</keyword>
<dbReference type="AlphaFoldDB" id="A0A7J8EUD0"/>